<protein>
    <recommendedName>
        <fullName evidence="2">DUF6680 domain-containing protein</fullName>
    </recommendedName>
</protein>
<keyword evidence="1" id="KW-0812">Transmembrane</keyword>
<dbReference type="InterPro" id="IPR046502">
    <property type="entry name" value="DUF6680"/>
</dbReference>
<evidence type="ECO:0000313" key="4">
    <source>
        <dbReference type="Proteomes" id="UP000028653"/>
    </source>
</evidence>
<feature type="transmembrane region" description="Helical" evidence="1">
    <location>
        <begin position="12"/>
        <end position="30"/>
    </location>
</feature>
<proteinExistence type="predicted"/>
<dbReference type="eggNOG" id="ENOG5032SS7">
    <property type="taxonomic scope" value="Bacteria"/>
</dbReference>
<evidence type="ECO:0000259" key="2">
    <source>
        <dbReference type="Pfam" id="PF20385"/>
    </source>
</evidence>
<reference evidence="3 4" key="1">
    <citation type="submission" date="2014-05" db="EMBL/GenBank/DDBJ databases">
        <title>ATOL: Assembling a taxonomically balanced genome-scale reconstruction of the evolutionary history of the Enterobacteriaceae.</title>
        <authorList>
            <person name="Plunkett G.III."/>
            <person name="Neeno-Eckwall E.C."/>
            <person name="Glasner J.D."/>
            <person name="Perna N.T."/>
        </authorList>
    </citation>
    <scope>NUCLEOTIDE SEQUENCE [LARGE SCALE GENOMIC DNA]</scope>
    <source>
        <strain evidence="3 4">ATCC 33320</strain>
    </source>
</reference>
<evidence type="ECO:0000256" key="1">
    <source>
        <dbReference type="SAM" id="Phobius"/>
    </source>
</evidence>
<keyword evidence="1" id="KW-0472">Membrane</keyword>
<accession>A0A085G093</accession>
<dbReference type="OrthoDB" id="1493705at2"/>
<feature type="domain" description="DUF6680" evidence="2">
    <location>
        <begin position="15"/>
        <end position="182"/>
    </location>
</feature>
<name>A0A085G093_9ENTR</name>
<organism evidence="3 4">
    <name type="scientific">Buttiauxella agrestis ATCC 33320</name>
    <dbReference type="NCBI Taxonomy" id="1006004"/>
    <lineage>
        <taxon>Bacteria</taxon>
        <taxon>Pseudomonadati</taxon>
        <taxon>Pseudomonadota</taxon>
        <taxon>Gammaproteobacteria</taxon>
        <taxon>Enterobacterales</taxon>
        <taxon>Enterobacteriaceae</taxon>
        <taxon>Buttiauxella</taxon>
    </lineage>
</organism>
<sequence length="202" mass="23487">METSTNLFGMLFNSNTLVVLATLFAPLLAIQATRYLDRKREVGQNQQFLFRTLMATRATSTDIRHVEALNSIDVIFSNQKNKDEKNIRLAWKEYLDFLATRKYTAENADNWESERKNHQIELLSRMAKYLGYDFDKTHIKNQVYYPERFNTDENYATIGKESLLKVLQGKSPISINITGMDLPTQKEKTEKSDVVEKIFNSQ</sequence>
<evidence type="ECO:0000313" key="3">
    <source>
        <dbReference type="EMBL" id="KFC77138.1"/>
    </source>
</evidence>
<dbReference type="RefSeq" id="WP_034499238.1">
    <property type="nucleotide sequence ID" value="NZ_JMPI01000068.1"/>
</dbReference>
<keyword evidence="1" id="KW-1133">Transmembrane helix</keyword>
<gene>
    <name evidence="3" type="ORF">GBAG_3871</name>
</gene>
<dbReference type="Pfam" id="PF20385">
    <property type="entry name" value="DUF6680"/>
    <property type="match status" value="1"/>
</dbReference>
<keyword evidence="4" id="KW-1185">Reference proteome</keyword>
<dbReference type="Proteomes" id="UP000028653">
    <property type="component" value="Unassembled WGS sequence"/>
</dbReference>
<dbReference type="EMBL" id="JMPI01000068">
    <property type="protein sequence ID" value="KFC77138.1"/>
    <property type="molecule type" value="Genomic_DNA"/>
</dbReference>
<dbReference type="AlphaFoldDB" id="A0A085G093"/>
<comment type="caution">
    <text evidence="3">The sequence shown here is derived from an EMBL/GenBank/DDBJ whole genome shotgun (WGS) entry which is preliminary data.</text>
</comment>